<accession>A0ABX7SRP8</accession>
<dbReference type="EMBL" id="CP071795">
    <property type="protein sequence ID" value="QTD36537.1"/>
    <property type="molecule type" value="Genomic_DNA"/>
</dbReference>
<organism evidence="1 2">
    <name type="scientific">Polaribacter batillariae</name>
    <dbReference type="NCBI Taxonomy" id="2808900"/>
    <lineage>
        <taxon>Bacteria</taxon>
        <taxon>Pseudomonadati</taxon>
        <taxon>Bacteroidota</taxon>
        <taxon>Flavobacteriia</taxon>
        <taxon>Flavobacteriales</taxon>
        <taxon>Flavobacteriaceae</taxon>
    </lineage>
</organism>
<proteinExistence type="predicted"/>
<keyword evidence="2" id="KW-1185">Reference proteome</keyword>
<gene>
    <name evidence="1" type="ORF">JL193_10295</name>
</gene>
<protein>
    <submittedName>
        <fullName evidence="1">Uncharacterized protein</fullName>
    </submittedName>
</protein>
<dbReference type="Proteomes" id="UP000663935">
    <property type="component" value="Chromosome"/>
</dbReference>
<dbReference type="RefSeq" id="WP_207970721.1">
    <property type="nucleotide sequence ID" value="NZ_CP071795.1"/>
</dbReference>
<evidence type="ECO:0000313" key="2">
    <source>
        <dbReference type="Proteomes" id="UP000663935"/>
    </source>
</evidence>
<sequence length="230" mass="26586">MYKKGKETIEKKENIYSLEVGYNYLMRVLQINSNYKNTKELMDLAILKGTKDIYFSPVTNGNSGNYLEFTSNNSSTTSNYIIQSLIEDLSVNKVGSRFVNNFTKSNWVVELKWVSVNISPRPDRKYSVERKADIKEDGKEKTVNAIVNYIEKTKDINGVLNVKIKDTKTQNYFIDEKFSGSSFITKIEARFTGDKRALTFEDKRIIEETNANPFASYEPENRLLTKKIHH</sequence>
<name>A0ABX7SRP8_9FLAO</name>
<reference evidence="1 2" key="1">
    <citation type="submission" date="2021-03" db="EMBL/GenBank/DDBJ databases">
        <title>Complete genome of Polaribacter_sp.G4M1.</title>
        <authorList>
            <person name="Jeong S.W."/>
            <person name="Bae J.W."/>
        </authorList>
    </citation>
    <scope>NUCLEOTIDE SEQUENCE [LARGE SCALE GENOMIC DNA]</scope>
    <source>
        <strain evidence="1 2">G4M1</strain>
    </source>
</reference>
<evidence type="ECO:0000313" key="1">
    <source>
        <dbReference type="EMBL" id="QTD36537.1"/>
    </source>
</evidence>